<name>A0A0L8LZ34_9ACTN</name>
<accession>A0A0L8LZ34</accession>
<dbReference type="AlphaFoldDB" id="A0A0L8LZ34"/>
<protein>
    <submittedName>
        <fullName evidence="2">Uncharacterized protein</fullName>
    </submittedName>
</protein>
<evidence type="ECO:0000313" key="3">
    <source>
        <dbReference type="Proteomes" id="UP000037251"/>
    </source>
</evidence>
<reference evidence="3" key="1">
    <citation type="submission" date="2015-07" db="EMBL/GenBank/DDBJ databases">
        <authorList>
            <person name="Ju K.-S."/>
            <person name="Doroghazi J.R."/>
            <person name="Metcalf W.W."/>
        </authorList>
    </citation>
    <scope>NUCLEOTIDE SEQUENCE [LARGE SCALE GENOMIC DNA]</scope>
    <source>
        <strain evidence="3">NRRL 2290</strain>
    </source>
</reference>
<dbReference type="PATRIC" id="fig|67356.5.peg.326"/>
<dbReference type="Proteomes" id="UP000037251">
    <property type="component" value="Unassembled WGS sequence"/>
</dbReference>
<proteinExistence type="predicted"/>
<dbReference type="EMBL" id="LGUS01000002">
    <property type="protein sequence ID" value="KOG43443.1"/>
    <property type="molecule type" value="Genomic_DNA"/>
</dbReference>
<sequence length="163" mass="16074">MRFDAAAGGGAVVVAVLEAQPLGVAAEVGQLGEDGRVDGGGQRAAQHRHGEGVEGADPAAQPARQDLFQLGESPDRGLADAVDALPGGRAQAHGDGHGLVVVEQQRRQFGTRAQLVAAAGAGAGVDGVAQLTQPVHVPADRAGGDAEAVGEVGAGPFAVGLEE</sequence>
<keyword evidence="3" id="KW-1185">Reference proteome</keyword>
<evidence type="ECO:0000256" key="1">
    <source>
        <dbReference type="SAM" id="MobiDB-lite"/>
    </source>
</evidence>
<feature type="region of interest" description="Disordered" evidence="1">
    <location>
        <begin position="33"/>
        <end position="60"/>
    </location>
</feature>
<gene>
    <name evidence="2" type="ORF">ADK37_01505</name>
</gene>
<organism evidence="2 3">
    <name type="scientific">Streptomyces resistomycificus</name>
    <dbReference type="NCBI Taxonomy" id="67356"/>
    <lineage>
        <taxon>Bacteria</taxon>
        <taxon>Bacillati</taxon>
        <taxon>Actinomycetota</taxon>
        <taxon>Actinomycetes</taxon>
        <taxon>Kitasatosporales</taxon>
        <taxon>Streptomycetaceae</taxon>
        <taxon>Streptomyces</taxon>
        <taxon>Streptomyces aurantiacus group</taxon>
    </lineage>
</organism>
<evidence type="ECO:0000313" key="2">
    <source>
        <dbReference type="EMBL" id="KOG43443.1"/>
    </source>
</evidence>
<comment type="caution">
    <text evidence="2">The sequence shown here is derived from an EMBL/GenBank/DDBJ whole genome shotgun (WGS) entry which is preliminary data.</text>
</comment>